<dbReference type="EMBL" id="BMFD01000012">
    <property type="protein sequence ID" value="GGC48300.1"/>
    <property type="molecule type" value="Genomic_DNA"/>
</dbReference>
<dbReference type="SUPFAM" id="SSF81901">
    <property type="entry name" value="HCP-like"/>
    <property type="match status" value="2"/>
</dbReference>
<dbReference type="PROSITE" id="PS50076">
    <property type="entry name" value="DNAJ_2"/>
    <property type="match status" value="1"/>
</dbReference>
<evidence type="ECO:0000256" key="1">
    <source>
        <dbReference type="SAM" id="Coils"/>
    </source>
</evidence>
<keyword evidence="1" id="KW-0175">Coiled coil</keyword>
<evidence type="ECO:0000313" key="4">
    <source>
        <dbReference type="EMBL" id="GGC48300.1"/>
    </source>
</evidence>
<feature type="domain" description="J" evidence="3">
    <location>
        <begin position="5"/>
        <end position="66"/>
    </location>
</feature>
<dbReference type="RefSeq" id="WP_188443772.1">
    <property type="nucleotide sequence ID" value="NZ_BMFD01000012.1"/>
</dbReference>
<gene>
    <name evidence="4" type="ORF">GCM10010993_28490</name>
</gene>
<keyword evidence="2" id="KW-1133">Transmembrane helix</keyword>
<proteinExistence type="predicted"/>
<evidence type="ECO:0000259" key="3">
    <source>
        <dbReference type="PROSITE" id="PS50076"/>
    </source>
</evidence>
<reference evidence="5" key="1">
    <citation type="journal article" date="2019" name="Int. J. Syst. Evol. Microbiol.">
        <title>The Global Catalogue of Microorganisms (GCM) 10K type strain sequencing project: providing services to taxonomists for standard genome sequencing and annotation.</title>
        <authorList>
            <consortium name="The Broad Institute Genomics Platform"/>
            <consortium name="The Broad Institute Genome Sequencing Center for Infectious Disease"/>
            <person name="Wu L."/>
            <person name="Ma J."/>
        </authorList>
    </citation>
    <scope>NUCLEOTIDE SEQUENCE [LARGE SCALE GENOMIC DNA]</scope>
    <source>
        <strain evidence="5">CGMCC 1.12479</strain>
    </source>
</reference>
<dbReference type="Pfam" id="PF08238">
    <property type="entry name" value="Sel1"/>
    <property type="match status" value="10"/>
</dbReference>
<dbReference type="SMART" id="SM00671">
    <property type="entry name" value="SEL1"/>
    <property type="match status" value="10"/>
</dbReference>
<keyword evidence="5" id="KW-1185">Reference proteome</keyword>
<evidence type="ECO:0000313" key="5">
    <source>
        <dbReference type="Proteomes" id="UP000635885"/>
    </source>
</evidence>
<name>A0ABQ1MWP8_9BACT</name>
<dbReference type="InterPro" id="IPR006597">
    <property type="entry name" value="Sel1-like"/>
</dbReference>
<keyword evidence="2" id="KW-0812">Transmembrane</keyword>
<dbReference type="PANTHER" id="PTHR43628">
    <property type="entry name" value="ACTIVATOR OF C KINASE PROTEIN 1-RELATED"/>
    <property type="match status" value="1"/>
</dbReference>
<sequence length="836" mass="94475">MNIKKALELLDLEENASKQEIRKAYQELYNDMQVRITNVPDSLRQKYIERLKQIDEAYQVLGGTLEDDVSDLPSTGPIENESSLESNPAEVTISSAKDLLGIQGEFFLEDLKNIYQERKAELEASMQEAPLKNIKKAYESTLKELDQSYALLKLNAKKKNEPNEDKSKVSELKQAYETLGVSFGTEYDEVKKAYQEKRKELVYIINNRKDDFAKAASKELTLLEQNVSLIIPDLSHKDKYPEKNQAKAAEIKNVYPTKKKNLLPVLLGVSVLILVVVGYLFLKSDESKIESIEIVNEAVPDSDLDLADTITDINSEETSTSSTTQITQTAESSTSSSSNNAIIVQAMQAYNNLDYKKAIDLFQTAARQNVAEAYTMLGFTYYWGDGWGSVNYQKGKESFEKALSLGDLKANYGLGLQYNSGNGVTKNPRTAQDFFRKSFNAVQEKSKQGDDFWMQILSAMYRNGWGVTKNLEEGIRLLKIGDSNQNARAQLNLGYAYHYGEGVLQNHQEAVRLYRLAANKGQAVAEFNLGVMYRDGTGVSKDDREAYNWFLKSAQKGFSNAQNEIGRFYENGWHVSKNENEAFNWYKKAAAQNSQYGLFNLGRFYFNGIAITRNDEEAYKYFKSAADRGHTGSMSFIGAMYDYGFFLESNWEKAFEFYKKGEESGYYLRQLGEMYFFGVGGAPKNEILAMEYFKKSNDNWSKVYMEVIPKLGKEKYFEASNNSGDKISLTTSFSSPVVMGKLGNNWTEKVSLSFNAASRARVWPIGNANSGGENPKDEIIYSNYSSSEEFTSNTEKLVSVSSKTPRRTIGYYYVTATFNTGDVQLKIPMAFAWKPE</sequence>
<evidence type="ECO:0000256" key="2">
    <source>
        <dbReference type="SAM" id="Phobius"/>
    </source>
</evidence>
<dbReference type="InterPro" id="IPR011990">
    <property type="entry name" value="TPR-like_helical_dom_sf"/>
</dbReference>
<dbReference type="Proteomes" id="UP000635885">
    <property type="component" value="Unassembled WGS sequence"/>
</dbReference>
<dbReference type="Gene3D" id="1.10.287.110">
    <property type="entry name" value="DnaJ domain"/>
    <property type="match status" value="1"/>
</dbReference>
<organism evidence="4 5">
    <name type="scientific">Belliella aquatica</name>
    <dbReference type="NCBI Taxonomy" id="1323734"/>
    <lineage>
        <taxon>Bacteria</taxon>
        <taxon>Pseudomonadati</taxon>
        <taxon>Bacteroidota</taxon>
        <taxon>Cytophagia</taxon>
        <taxon>Cytophagales</taxon>
        <taxon>Cyclobacteriaceae</taxon>
        <taxon>Belliella</taxon>
    </lineage>
</organism>
<dbReference type="PANTHER" id="PTHR43628:SF1">
    <property type="entry name" value="CHITIN SYNTHASE REGULATORY FACTOR 2-RELATED"/>
    <property type="match status" value="1"/>
</dbReference>
<keyword evidence="2" id="KW-0472">Membrane</keyword>
<accession>A0ABQ1MWP8</accession>
<feature type="transmembrane region" description="Helical" evidence="2">
    <location>
        <begin position="262"/>
        <end position="282"/>
    </location>
</feature>
<comment type="caution">
    <text evidence="4">The sequence shown here is derived from an EMBL/GenBank/DDBJ whole genome shotgun (WGS) entry which is preliminary data.</text>
</comment>
<feature type="coiled-coil region" evidence="1">
    <location>
        <begin position="108"/>
        <end position="155"/>
    </location>
</feature>
<dbReference type="InterPro" id="IPR036869">
    <property type="entry name" value="J_dom_sf"/>
</dbReference>
<dbReference type="Gene3D" id="1.25.40.10">
    <property type="entry name" value="Tetratricopeptide repeat domain"/>
    <property type="match status" value="2"/>
</dbReference>
<dbReference type="CDD" id="cd06257">
    <property type="entry name" value="DnaJ"/>
    <property type="match status" value="1"/>
</dbReference>
<dbReference type="InterPro" id="IPR052945">
    <property type="entry name" value="Mitotic_Regulator"/>
</dbReference>
<protein>
    <recommendedName>
        <fullName evidence="3">J domain-containing protein</fullName>
    </recommendedName>
</protein>
<dbReference type="InterPro" id="IPR001623">
    <property type="entry name" value="DnaJ_domain"/>
</dbReference>
<dbReference type="SUPFAM" id="SSF46565">
    <property type="entry name" value="Chaperone J-domain"/>
    <property type="match status" value="1"/>
</dbReference>